<reference evidence="4" key="1">
    <citation type="journal article" date="2019" name="Int. J. Syst. Evol. Microbiol.">
        <title>The Global Catalogue of Microorganisms (GCM) 10K type strain sequencing project: providing services to taxonomists for standard genome sequencing and annotation.</title>
        <authorList>
            <consortium name="The Broad Institute Genomics Platform"/>
            <consortium name="The Broad Institute Genome Sequencing Center for Infectious Disease"/>
            <person name="Wu L."/>
            <person name="Ma J."/>
        </authorList>
    </citation>
    <scope>NUCLEOTIDE SEQUENCE [LARGE SCALE GENOMIC DNA]</scope>
    <source>
        <strain evidence="4">JCM 11496</strain>
    </source>
</reference>
<evidence type="ECO:0000313" key="4">
    <source>
        <dbReference type="Proteomes" id="UP001597307"/>
    </source>
</evidence>
<dbReference type="SUPFAM" id="SSF46767">
    <property type="entry name" value="Methylated DNA-protein cysteine methyltransferase, C-terminal domain"/>
    <property type="match status" value="1"/>
</dbReference>
<dbReference type="InterPro" id="IPR014048">
    <property type="entry name" value="MethylDNA_cys_MeTrfase_DNA-bd"/>
</dbReference>
<sequence length="140" mass="15011">MNADFAEAVYEIAGMIPGGSVLSYGDISELLECAGPRQVGAAMSRCGDGTPWWRVVRANGLPPLGHSAEAFPRYAAEGTPLRTSVDTRSHAQAEPGYIIEMAAARWNPTETERGAIDATRAALARVSEPIPKTSEPRDWL</sequence>
<dbReference type="Proteomes" id="UP001597307">
    <property type="component" value="Unassembled WGS sequence"/>
</dbReference>
<dbReference type="Pfam" id="PF01035">
    <property type="entry name" value="DNA_binding_1"/>
    <property type="match status" value="1"/>
</dbReference>
<keyword evidence="1" id="KW-0227">DNA damage</keyword>
<evidence type="ECO:0000259" key="2">
    <source>
        <dbReference type="Pfam" id="PF01035"/>
    </source>
</evidence>
<name>A0ABW4QB27_9MICC</name>
<dbReference type="Gene3D" id="1.10.10.10">
    <property type="entry name" value="Winged helix-like DNA-binding domain superfamily/Winged helix DNA-binding domain"/>
    <property type="match status" value="1"/>
</dbReference>
<dbReference type="RefSeq" id="WP_343881311.1">
    <property type="nucleotide sequence ID" value="NZ_BAAAIJ010000056.1"/>
</dbReference>
<proteinExistence type="predicted"/>
<evidence type="ECO:0000256" key="1">
    <source>
        <dbReference type="ARBA" id="ARBA00022763"/>
    </source>
</evidence>
<dbReference type="CDD" id="cd06445">
    <property type="entry name" value="ATase"/>
    <property type="match status" value="1"/>
</dbReference>
<accession>A0ABW4QB27</accession>
<dbReference type="InterPro" id="IPR036217">
    <property type="entry name" value="MethylDNA_cys_MeTrfase_DNAb"/>
</dbReference>
<comment type="caution">
    <text evidence="3">The sequence shown here is derived from an EMBL/GenBank/DDBJ whole genome shotgun (WGS) entry which is preliminary data.</text>
</comment>
<evidence type="ECO:0000313" key="3">
    <source>
        <dbReference type="EMBL" id="MFD1847925.1"/>
    </source>
</evidence>
<gene>
    <name evidence="3" type="ORF">ACFSFX_15140</name>
</gene>
<keyword evidence="4" id="KW-1185">Reference proteome</keyword>
<feature type="domain" description="Methylated-DNA-[protein]-cysteine S-methyltransferase DNA binding" evidence="2">
    <location>
        <begin position="4"/>
        <end position="60"/>
    </location>
</feature>
<dbReference type="InterPro" id="IPR036388">
    <property type="entry name" value="WH-like_DNA-bd_sf"/>
</dbReference>
<dbReference type="PANTHER" id="PTHR42942:SF1">
    <property type="entry name" value="ALKYLTRANSFERASE-LIKE PROTEIN 1"/>
    <property type="match status" value="1"/>
</dbReference>
<dbReference type="EMBL" id="JBHUGA010000061">
    <property type="protein sequence ID" value="MFD1847925.1"/>
    <property type="molecule type" value="Genomic_DNA"/>
</dbReference>
<protein>
    <submittedName>
        <fullName evidence="3">MGMT family protein</fullName>
    </submittedName>
</protein>
<dbReference type="PANTHER" id="PTHR42942">
    <property type="entry name" value="6-O-METHYLGUANINE DNA METHYLTRANSFERASE"/>
    <property type="match status" value="1"/>
</dbReference>
<dbReference type="InterPro" id="IPR052520">
    <property type="entry name" value="ATL_DNA_repair"/>
</dbReference>
<organism evidence="3 4">
    <name type="scientific">Arthrobacter flavus</name>
    <dbReference type="NCBI Taxonomy" id="95172"/>
    <lineage>
        <taxon>Bacteria</taxon>
        <taxon>Bacillati</taxon>
        <taxon>Actinomycetota</taxon>
        <taxon>Actinomycetes</taxon>
        <taxon>Micrococcales</taxon>
        <taxon>Micrococcaceae</taxon>
        <taxon>Arthrobacter</taxon>
    </lineage>
</organism>